<dbReference type="AlphaFoldDB" id="A0A3B5A0N0"/>
<feature type="compositionally biased region" description="Basic residues" evidence="2">
    <location>
        <begin position="126"/>
        <end position="153"/>
    </location>
</feature>
<organism evidence="5">
    <name type="scientific">Stegastes partitus</name>
    <name type="common">bicolor damselfish</name>
    <dbReference type="NCBI Taxonomy" id="144197"/>
    <lineage>
        <taxon>Eukaryota</taxon>
        <taxon>Metazoa</taxon>
        <taxon>Chordata</taxon>
        <taxon>Craniata</taxon>
        <taxon>Vertebrata</taxon>
        <taxon>Euteleostomi</taxon>
        <taxon>Actinopterygii</taxon>
        <taxon>Neopterygii</taxon>
        <taxon>Teleostei</taxon>
        <taxon>Neoteleostei</taxon>
        <taxon>Acanthomorphata</taxon>
        <taxon>Ovalentaria</taxon>
        <taxon>Pomacentridae</taxon>
        <taxon>Stegastes</taxon>
    </lineage>
</organism>
<dbReference type="InterPro" id="IPR001811">
    <property type="entry name" value="Chemokine_IL8-like_dom"/>
</dbReference>
<dbReference type="GO" id="GO:0008009">
    <property type="term" value="F:chemokine activity"/>
    <property type="evidence" value="ECO:0007669"/>
    <property type="project" value="InterPro"/>
</dbReference>
<feature type="chain" id="PRO_5017274844" evidence="3">
    <location>
        <begin position="32"/>
        <end position="153"/>
    </location>
</feature>
<evidence type="ECO:0000256" key="1">
    <source>
        <dbReference type="ARBA" id="ARBA00022514"/>
    </source>
</evidence>
<evidence type="ECO:0000313" key="5">
    <source>
        <dbReference type="Ensembl" id="ENSSPAP00000007457.1"/>
    </source>
</evidence>
<keyword evidence="3" id="KW-0732">Signal</keyword>
<dbReference type="STRING" id="144197.ENSSPAP00000007457"/>
<proteinExistence type="predicted"/>
<protein>
    <submittedName>
        <fullName evidence="5">Eotaxin-like</fullName>
    </submittedName>
</protein>
<dbReference type="SUPFAM" id="SSF54117">
    <property type="entry name" value="Interleukin 8-like chemokines"/>
    <property type="match status" value="1"/>
</dbReference>
<dbReference type="GeneTree" id="ENSGT00940000175314"/>
<accession>A0A3B5A0N0</accession>
<sequence>MQNTSVIPKMQLSLVLAALLCFTTWVTFTNATHGSERNCCLQWSTTKVPVNRIVNYTIQPEGVCPIKAVLLETRRRNKLCSDPDSEWAKRAMAKVDKDRTSSLEVGQKQEGSTDDMTPAATVTSKKGSKRRGRNRRRKNHRRGRKGQKKLVRN</sequence>
<dbReference type="CDD" id="cd00272">
    <property type="entry name" value="Chemokine_CC"/>
    <property type="match status" value="1"/>
</dbReference>
<name>A0A3B5A0N0_9TELE</name>
<evidence type="ECO:0000259" key="4">
    <source>
        <dbReference type="SMART" id="SM00199"/>
    </source>
</evidence>
<dbReference type="SMART" id="SM00199">
    <property type="entry name" value="SCY"/>
    <property type="match status" value="1"/>
</dbReference>
<evidence type="ECO:0000256" key="2">
    <source>
        <dbReference type="SAM" id="MobiDB-lite"/>
    </source>
</evidence>
<feature type="region of interest" description="Disordered" evidence="2">
    <location>
        <begin position="91"/>
        <end position="153"/>
    </location>
</feature>
<feature type="compositionally biased region" description="Basic and acidic residues" evidence="2">
    <location>
        <begin position="91"/>
        <end position="101"/>
    </location>
</feature>
<dbReference type="InterPro" id="IPR036048">
    <property type="entry name" value="Interleukin_8-like_sf"/>
</dbReference>
<dbReference type="GO" id="GO:0005615">
    <property type="term" value="C:extracellular space"/>
    <property type="evidence" value="ECO:0007669"/>
    <property type="project" value="UniProtKB-KW"/>
</dbReference>
<reference evidence="5" key="1">
    <citation type="submission" date="2023-09" db="UniProtKB">
        <authorList>
            <consortium name="Ensembl"/>
        </authorList>
    </citation>
    <scope>IDENTIFICATION</scope>
</reference>
<dbReference type="PANTHER" id="PTHR12015">
    <property type="entry name" value="SMALL INDUCIBLE CYTOKINE A"/>
    <property type="match status" value="1"/>
</dbReference>
<evidence type="ECO:0000256" key="3">
    <source>
        <dbReference type="SAM" id="SignalP"/>
    </source>
</evidence>
<feature type="signal peptide" evidence="3">
    <location>
        <begin position="1"/>
        <end position="31"/>
    </location>
</feature>
<dbReference type="PANTHER" id="PTHR12015:SF177">
    <property type="entry name" value="CHEMOKINE INTERLEUKIN-8-LIKE DOMAIN-CONTAINING PROTEIN"/>
    <property type="match status" value="1"/>
</dbReference>
<dbReference type="Gene3D" id="2.40.50.40">
    <property type="match status" value="1"/>
</dbReference>
<dbReference type="Ensembl" id="ENSSPAT00000007601.1">
    <property type="protein sequence ID" value="ENSSPAP00000007457.1"/>
    <property type="gene ID" value="ENSSPAG00000005710.1"/>
</dbReference>
<dbReference type="Pfam" id="PF00048">
    <property type="entry name" value="IL8"/>
    <property type="match status" value="1"/>
</dbReference>
<dbReference type="InterPro" id="IPR039809">
    <property type="entry name" value="Chemokine_b/g/d"/>
</dbReference>
<keyword evidence="1" id="KW-0202">Cytokine</keyword>
<dbReference type="GO" id="GO:0006955">
    <property type="term" value="P:immune response"/>
    <property type="evidence" value="ECO:0007669"/>
    <property type="project" value="InterPro"/>
</dbReference>
<feature type="domain" description="Chemokine interleukin-8-like" evidence="4">
    <location>
        <begin position="36"/>
        <end position="95"/>
    </location>
</feature>